<dbReference type="RefSeq" id="WP_306886933.1">
    <property type="nucleotide sequence ID" value="NZ_JAUSUL010000004.1"/>
</dbReference>
<organism evidence="3 4">
    <name type="scientific">Amorphus orientalis</name>
    <dbReference type="NCBI Taxonomy" id="649198"/>
    <lineage>
        <taxon>Bacteria</taxon>
        <taxon>Pseudomonadati</taxon>
        <taxon>Pseudomonadota</taxon>
        <taxon>Alphaproteobacteria</taxon>
        <taxon>Hyphomicrobiales</taxon>
        <taxon>Amorphaceae</taxon>
        <taxon>Amorphus</taxon>
    </lineage>
</organism>
<comment type="caution">
    <text evidence="3">The sequence shown here is derived from an EMBL/GenBank/DDBJ whole genome shotgun (WGS) entry which is preliminary data.</text>
</comment>
<dbReference type="PANTHER" id="PTHR35024">
    <property type="entry name" value="HYPOTHETICAL CYTOSOLIC PROTEIN"/>
    <property type="match status" value="1"/>
</dbReference>
<dbReference type="Proteomes" id="UP001229244">
    <property type="component" value="Unassembled WGS sequence"/>
</dbReference>
<feature type="region of interest" description="Disordered" evidence="2">
    <location>
        <begin position="108"/>
        <end position="149"/>
    </location>
</feature>
<sequence>MADLSEQQFYVGTNTKVENAGVEVDGTARIDGEFHGELKATHLIIGENGFVSGTVSGETAEILGRVEGTVSLTGQLTIRATGLLKGKVNYGSLAVDAGARLIGDLATEETQTSGRSGGASRTSAPAGRTTSSERSDDDIYSSSKKTDDI</sequence>
<evidence type="ECO:0000313" key="4">
    <source>
        <dbReference type="Proteomes" id="UP001229244"/>
    </source>
</evidence>
<dbReference type="InterPro" id="IPR007607">
    <property type="entry name" value="BacA/B"/>
</dbReference>
<keyword evidence="4" id="KW-1185">Reference proteome</keyword>
<evidence type="ECO:0000313" key="3">
    <source>
        <dbReference type="EMBL" id="MDQ0317037.1"/>
    </source>
</evidence>
<name>A0AAE4AUE2_9HYPH</name>
<reference evidence="3" key="1">
    <citation type="submission" date="2023-07" db="EMBL/GenBank/DDBJ databases">
        <title>Genomic Encyclopedia of Type Strains, Phase IV (KMG-IV): sequencing the most valuable type-strain genomes for metagenomic binning, comparative biology and taxonomic classification.</title>
        <authorList>
            <person name="Goeker M."/>
        </authorList>
    </citation>
    <scope>NUCLEOTIDE SEQUENCE</scope>
    <source>
        <strain evidence="3">DSM 21202</strain>
    </source>
</reference>
<dbReference type="EMBL" id="JAUSUL010000004">
    <property type="protein sequence ID" value="MDQ0317037.1"/>
    <property type="molecule type" value="Genomic_DNA"/>
</dbReference>
<protein>
    <submittedName>
        <fullName evidence="3">Cytoskeletal protein CcmA (Bactofilin family)</fullName>
    </submittedName>
</protein>
<dbReference type="PANTHER" id="PTHR35024:SF4">
    <property type="entry name" value="POLYMER-FORMING CYTOSKELETAL PROTEIN"/>
    <property type="match status" value="1"/>
</dbReference>
<evidence type="ECO:0000256" key="1">
    <source>
        <dbReference type="ARBA" id="ARBA00044755"/>
    </source>
</evidence>
<accession>A0AAE4AUE2</accession>
<feature type="compositionally biased region" description="Low complexity" evidence="2">
    <location>
        <begin position="110"/>
        <end position="128"/>
    </location>
</feature>
<dbReference type="AlphaFoldDB" id="A0AAE4AUE2"/>
<proteinExistence type="inferred from homology"/>
<dbReference type="Pfam" id="PF04519">
    <property type="entry name" value="Bactofilin"/>
    <property type="match status" value="1"/>
</dbReference>
<gene>
    <name evidence="3" type="ORF">J2S73_003514</name>
</gene>
<evidence type="ECO:0000256" key="2">
    <source>
        <dbReference type="SAM" id="MobiDB-lite"/>
    </source>
</evidence>
<comment type="similarity">
    <text evidence="1">Belongs to the bactofilin family.</text>
</comment>